<evidence type="ECO:0000313" key="7">
    <source>
        <dbReference type="EMBL" id="PZQ53433.1"/>
    </source>
</evidence>
<dbReference type="InterPro" id="IPR013249">
    <property type="entry name" value="RNA_pol_sigma70_r4_t2"/>
</dbReference>
<evidence type="ECO:0000259" key="5">
    <source>
        <dbReference type="Pfam" id="PF04542"/>
    </source>
</evidence>
<accession>A0A2W5QFC1</accession>
<evidence type="ECO:0000256" key="3">
    <source>
        <dbReference type="ARBA" id="ARBA00023082"/>
    </source>
</evidence>
<evidence type="ECO:0000313" key="8">
    <source>
        <dbReference type="Proteomes" id="UP000249082"/>
    </source>
</evidence>
<keyword evidence="2" id="KW-0805">Transcription regulation</keyword>
<keyword evidence="3" id="KW-0731">Sigma factor</keyword>
<dbReference type="Pfam" id="PF04542">
    <property type="entry name" value="Sigma70_r2"/>
    <property type="match status" value="1"/>
</dbReference>
<dbReference type="SUPFAM" id="SSF88946">
    <property type="entry name" value="Sigma2 domain of RNA polymerase sigma factors"/>
    <property type="match status" value="1"/>
</dbReference>
<evidence type="ECO:0000256" key="2">
    <source>
        <dbReference type="ARBA" id="ARBA00023015"/>
    </source>
</evidence>
<evidence type="ECO:0000256" key="1">
    <source>
        <dbReference type="ARBA" id="ARBA00010641"/>
    </source>
</evidence>
<feature type="domain" description="RNA polymerase sigma factor 70 region 4 type 2" evidence="6">
    <location>
        <begin position="109"/>
        <end position="161"/>
    </location>
</feature>
<dbReference type="Pfam" id="PF08281">
    <property type="entry name" value="Sigma70_r4_2"/>
    <property type="match status" value="1"/>
</dbReference>
<dbReference type="Gene3D" id="1.10.10.10">
    <property type="entry name" value="Winged helix-like DNA-binding domain superfamily/Winged helix DNA-binding domain"/>
    <property type="match status" value="1"/>
</dbReference>
<dbReference type="InterPro" id="IPR036388">
    <property type="entry name" value="WH-like_DNA-bd_sf"/>
</dbReference>
<name>A0A2W5QFC1_9SPHN</name>
<dbReference type="InterPro" id="IPR039425">
    <property type="entry name" value="RNA_pol_sigma-70-like"/>
</dbReference>
<dbReference type="GO" id="GO:0003677">
    <property type="term" value="F:DNA binding"/>
    <property type="evidence" value="ECO:0007669"/>
    <property type="project" value="InterPro"/>
</dbReference>
<evidence type="ECO:0000256" key="4">
    <source>
        <dbReference type="ARBA" id="ARBA00023163"/>
    </source>
</evidence>
<gene>
    <name evidence="7" type="ORF">DI555_16610</name>
</gene>
<dbReference type="Proteomes" id="UP000249082">
    <property type="component" value="Unassembled WGS sequence"/>
</dbReference>
<dbReference type="InterPro" id="IPR013324">
    <property type="entry name" value="RNA_pol_sigma_r3/r4-like"/>
</dbReference>
<comment type="similarity">
    <text evidence="1">Belongs to the sigma-70 factor family. ECF subfamily.</text>
</comment>
<dbReference type="GO" id="GO:0016987">
    <property type="term" value="F:sigma factor activity"/>
    <property type="evidence" value="ECO:0007669"/>
    <property type="project" value="UniProtKB-KW"/>
</dbReference>
<proteinExistence type="inferred from homology"/>
<keyword evidence="4" id="KW-0804">Transcription</keyword>
<reference evidence="7 8" key="1">
    <citation type="submission" date="2017-08" db="EMBL/GenBank/DDBJ databases">
        <title>Infants hospitalized years apart are colonized by the same room-sourced microbial strains.</title>
        <authorList>
            <person name="Brooks B."/>
            <person name="Olm M.R."/>
            <person name="Firek B.A."/>
            <person name="Baker R."/>
            <person name="Thomas B.C."/>
            <person name="Morowitz M.J."/>
            <person name="Banfield J.F."/>
        </authorList>
    </citation>
    <scope>NUCLEOTIDE SEQUENCE [LARGE SCALE GENOMIC DNA]</scope>
    <source>
        <strain evidence="7">S2_005_002_R2_33</strain>
    </source>
</reference>
<evidence type="ECO:0000259" key="6">
    <source>
        <dbReference type="Pfam" id="PF08281"/>
    </source>
</evidence>
<sequence>MAGNSAALATMIIAERAALLRRVERIVDDPADAEEVVQSMWLKVQAMDDGRPILSKRAYLFRLARNLALDFRRSQQRRGALADAVQTVLSESDDAPGQDRIVDSSQVLERVRAAAAALPEPTRTIFRLNRFEGESQPAIARRLGISTTTVENHIRRALNALAAARDGRDPQL</sequence>
<comment type="caution">
    <text evidence="7">The sequence shown here is derived from an EMBL/GenBank/DDBJ whole genome shotgun (WGS) entry which is preliminary data.</text>
</comment>
<dbReference type="EMBL" id="QFPX01000015">
    <property type="protein sequence ID" value="PZQ53433.1"/>
    <property type="molecule type" value="Genomic_DNA"/>
</dbReference>
<dbReference type="InterPro" id="IPR013325">
    <property type="entry name" value="RNA_pol_sigma_r2"/>
</dbReference>
<dbReference type="GO" id="GO:0006352">
    <property type="term" value="P:DNA-templated transcription initiation"/>
    <property type="evidence" value="ECO:0007669"/>
    <property type="project" value="InterPro"/>
</dbReference>
<dbReference type="InterPro" id="IPR014284">
    <property type="entry name" value="RNA_pol_sigma-70_dom"/>
</dbReference>
<dbReference type="NCBIfam" id="TIGR02937">
    <property type="entry name" value="sigma70-ECF"/>
    <property type="match status" value="1"/>
</dbReference>
<feature type="domain" description="RNA polymerase sigma-70 region 2" evidence="5">
    <location>
        <begin position="16"/>
        <end position="78"/>
    </location>
</feature>
<dbReference type="PANTHER" id="PTHR43133">
    <property type="entry name" value="RNA POLYMERASE ECF-TYPE SIGMA FACTO"/>
    <property type="match status" value="1"/>
</dbReference>
<dbReference type="InterPro" id="IPR007627">
    <property type="entry name" value="RNA_pol_sigma70_r2"/>
</dbReference>
<organism evidence="7 8">
    <name type="scientific">Novosphingobium pentaromativorans</name>
    <dbReference type="NCBI Taxonomy" id="205844"/>
    <lineage>
        <taxon>Bacteria</taxon>
        <taxon>Pseudomonadati</taxon>
        <taxon>Pseudomonadota</taxon>
        <taxon>Alphaproteobacteria</taxon>
        <taxon>Sphingomonadales</taxon>
        <taxon>Sphingomonadaceae</taxon>
        <taxon>Novosphingobium</taxon>
    </lineage>
</organism>
<dbReference type="PANTHER" id="PTHR43133:SF63">
    <property type="entry name" value="RNA POLYMERASE SIGMA FACTOR FECI-RELATED"/>
    <property type="match status" value="1"/>
</dbReference>
<protein>
    <submittedName>
        <fullName evidence="7">RNA polymerase</fullName>
    </submittedName>
</protein>
<dbReference type="AlphaFoldDB" id="A0A2W5QFC1"/>
<dbReference type="Gene3D" id="1.10.1740.10">
    <property type="match status" value="1"/>
</dbReference>
<dbReference type="SUPFAM" id="SSF88659">
    <property type="entry name" value="Sigma3 and sigma4 domains of RNA polymerase sigma factors"/>
    <property type="match status" value="1"/>
</dbReference>